<dbReference type="GO" id="GO:0006412">
    <property type="term" value="P:translation"/>
    <property type="evidence" value="ECO:0007669"/>
    <property type="project" value="UniProtKB-UniRule"/>
</dbReference>
<dbReference type="OrthoDB" id="9813334at2"/>
<accession>A0A562R4E1</accession>
<dbReference type="PANTHER" id="PTHR21349:SF0">
    <property type="entry name" value="LARGE RIBOSOMAL SUBUNIT PROTEIN BL21M"/>
    <property type="match status" value="1"/>
</dbReference>
<evidence type="ECO:0000256" key="7">
    <source>
        <dbReference type="RuleBase" id="RU000562"/>
    </source>
</evidence>
<dbReference type="PROSITE" id="PS01169">
    <property type="entry name" value="RIBOSOMAL_L21"/>
    <property type="match status" value="1"/>
</dbReference>
<dbReference type="NCBIfam" id="TIGR00061">
    <property type="entry name" value="L21"/>
    <property type="match status" value="1"/>
</dbReference>
<evidence type="ECO:0000256" key="1">
    <source>
        <dbReference type="ARBA" id="ARBA00008563"/>
    </source>
</evidence>
<evidence type="ECO:0000256" key="3">
    <source>
        <dbReference type="ARBA" id="ARBA00022884"/>
    </source>
</evidence>
<comment type="function">
    <text evidence="6 7">This protein binds to 23S rRNA in the presence of protein L20.</text>
</comment>
<dbReference type="GO" id="GO:0019843">
    <property type="term" value="F:rRNA binding"/>
    <property type="evidence" value="ECO:0007669"/>
    <property type="project" value="UniProtKB-UniRule"/>
</dbReference>
<dbReference type="Pfam" id="PF00829">
    <property type="entry name" value="Ribosomal_L21p"/>
    <property type="match status" value="1"/>
</dbReference>
<proteinExistence type="inferred from homology"/>
<dbReference type="RefSeq" id="WP_144686680.1">
    <property type="nucleotide sequence ID" value="NZ_VLLC01000046.1"/>
</dbReference>
<dbReference type="InterPro" id="IPR001787">
    <property type="entry name" value="Ribosomal_bL21"/>
</dbReference>
<dbReference type="EMBL" id="VLLC01000046">
    <property type="protein sequence ID" value="TWI63917.1"/>
    <property type="molecule type" value="Genomic_DNA"/>
</dbReference>
<dbReference type="InterPro" id="IPR028909">
    <property type="entry name" value="bL21-like"/>
</dbReference>
<keyword evidence="4 6" id="KW-0689">Ribosomal protein</keyword>
<keyword evidence="5 6" id="KW-0687">Ribonucleoprotein</keyword>
<comment type="subunit">
    <text evidence="6">Part of the 50S ribosomal subunit. Contacts protein L20.</text>
</comment>
<keyword evidence="9" id="KW-1185">Reference proteome</keyword>
<dbReference type="InterPro" id="IPR036164">
    <property type="entry name" value="bL21-like_sf"/>
</dbReference>
<dbReference type="GO" id="GO:1990904">
    <property type="term" value="C:ribonucleoprotein complex"/>
    <property type="evidence" value="ECO:0007669"/>
    <property type="project" value="UniProtKB-KW"/>
</dbReference>
<evidence type="ECO:0000313" key="9">
    <source>
        <dbReference type="Proteomes" id="UP000318307"/>
    </source>
</evidence>
<keyword evidence="2 6" id="KW-0699">rRNA-binding</keyword>
<dbReference type="InterPro" id="IPR018258">
    <property type="entry name" value="Ribosomal_bL21_CS"/>
</dbReference>
<sequence>MTYAVVATGGKQYKVVEGETLRVEKIAGEVGAEIVLDSVLLARIEDALKIGQPILEGAAVHATIVEQDKSKKVLVFKYKRRKRYRRMQGHRQPYTALRINRIEA</sequence>
<organism evidence="8 9">
    <name type="scientific">Desulfobotulus alkaliphilus</name>
    <dbReference type="NCBI Taxonomy" id="622671"/>
    <lineage>
        <taxon>Bacteria</taxon>
        <taxon>Pseudomonadati</taxon>
        <taxon>Thermodesulfobacteriota</taxon>
        <taxon>Desulfobacteria</taxon>
        <taxon>Desulfobacterales</taxon>
        <taxon>Desulfobacteraceae</taxon>
        <taxon>Desulfobotulus</taxon>
    </lineage>
</organism>
<keyword evidence="3 6" id="KW-0694">RNA-binding</keyword>
<dbReference type="Proteomes" id="UP000318307">
    <property type="component" value="Unassembled WGS sequence"/>
</dbReference>
<dbReference type="HAMAP" id="MF_01363">
    <property type="entry name" value="Ribosomal_bL21"/>
    <property type="match status" value="1"/>
</dbReference>
<evidence type="ECO:0000256" key="2">
    <source>
        <dbReference type="ARBA" id="ARBA00022730"/>
    </source>
</evidence>
<reference evidence="8 9" key="1">
    <citation type="submission" date="2019-07" db="EMBL/GenBank/DDBJ databases">
        <title>Genome sequencing of 100 strains of the haloalkaliphilic chemolithoautotrophic sulfur-oxidizing bacterium Thioalkalivibrio.</title>
        <authorList>
            <person name="Muyzer G."/>
        </authorList>
    </citation>
    <scope>NUCLEOTIDE SEQUENCE [LARGE SCALE GENOMIC DNA]</scope>
    <source>
        <strain evidence="8 9">ASO4-4</strain>
    </source>
</reference>
<evidence type="ECO:0000313" key="8">
    <source>
        <dbReference type="EMBL" id="TWI63917.1"/>
    </source>
</evidence>
<comment type="caution">
    <text evidence="8">The sequence shown here is derived from an EMBL/GenBank/DDBJ whole genome shotgun (WGS) entry which is preliminary data.</text>
</comment>
<comment type="similarity">
    <text evidence="1 6 7">Belongs to the bacterial ribosomal protein bL21 family.</text>
</comment>
<name>A0A562R4E1_9BACT</name>
<dbReference type="GO" id="GO:0003735">
    <property type="term" value="F:structural constituent of ribosome"/>
    <property type="evidence" value="ECO:0007669"/>
    <property type="project" value="InterPro"/>
</dbReference>
<evidence type="ECO:0000256" key="4">
    <source>
        <dbReference type="ARBA" id="ARBA00022980"/>
    </source>
</evidence>
<dbReference type="AlphaFoldDB" id="A0A562R4E1"/>
<evidence type="ECO:0000256" key="5">
    <source>
        <dbReference type="ARBA" id="ARBA00023274"/>
    </source>
</evidence>
<protein>
    <recommendedName>
        <fullName evidence="6">Large ribosomal subunit protein bL21</fullName>
    </recommendedName>
</protein>
<dbReference type="GO" id="GO:0005737">
    <property type="term" value="C:cytoplasm"/>
    <property type="evidence" value="ECO:0007669"/>
    <property type="project" value="UniProtKB-ARBA"/>
</dbReference>
<dbReference type="GO" id="GO:0005840">
    <property type="term" value="C:ribosome"/>
    <property type="evidence" value="ECO:0007669"/>
    <property type="project" value="UniProtKB-KW"/>
</dbReference>
<dbReference type="SUPFAM" id="SSF141091">
    <property type="entry name" value="L21p-like"/>
    <property type="match status" value="1"/>
</dbReference>
<gene>
    <name evidence="6" type="primary">rplU</name>
    <name evidence="8" type="ORF">LZ24_03204</name>
</gene>
<dbReference type="PANTHER" id="PTHR21349">
    <property type="entry name" value="50S RIBOSOMAL PROTEIN L21"/>
    <property type="match status" value="1"/>
</dbReference>
<evidence type="ECO:0000256" key="6">
    <source>
        <dbReference type="HAMAP-Rule" id="MF_01363"/>
    </source>
</evidence>